<reference evidence="17 33" key="3">
    <citation type="journal article" date="2019" name="Science, e1252229">
        <title>Invertible promoters mediate bacterial phase variation, antibiotic resistance, and host adaptation in the gut.</title>
        <authorList>
            <person name="Jiang X."/>
            <person name="Hall A.B."/>
            <person name="Arthur T.D."/>
            <person name="Plichta D.R."/>
            <person name="Covington C.T."/>
            <person name="Poyet M."/>
            <person name="Crothers J."/>
            <person name="Moses P.L."/>
            <person name="Tolonen A.C."/>
            <person name="Vlamakis H."/>
            <person name="Alm E.J."/>
            <person name="Xavier R.J."/>
        </authorList>
    </citation>
    <scope>NUCLEOTIDE SEQUENCE [LARGE SCALE GENOMIC DNA]</scope>
    <source>
        <strain evidence="33">af_0058</strain>
        <strain evidence="17">Af_0058</strain>
    </source>
</reference>
<dbReference type="SUPFAM" id="SSF55729">
    <property type="entry name" value="Acyl-CoA N-acyltransferases (Nat)"/>
    <property type="match status" value="1"/>
</dbReference>
<dbReference type="Proteomes" id="UP000409147">
    <property type="component" value="Unassembled WGS sequence"/>
</dbReference>
<evidence type="ECO:0000313" key="32">
    <source>
        <dbReference type="Proteomes" id="UP000285839"/>
    </source>
</evidence>
<sequence>MTFREMTVEDLEQVVEIENRLFSDPWTKEGFFTFLTKENTMFFVIEEKEKILAYCSMQTVLDEGDILNVAVSPDRQREGIGYFLVDSMLKMAEMIGIHIVHLEVREGNGTARRLYERLGFKEDGLRKNYYTDPTENAVLMTKMQE</sequence>
<dbReference type="EMBL" id="QRSS01000030">
    <property type="protein sequence ID" value="RGQ02450.1"/>
    <property type="molecule type" value="Genomic_DNA"/>
</dbReference>
<protein>
    <recommendedName>
        <fullName evidence="1">[Ribosomal protein bS18]-alanine N-acetyltransferase</fullName>
        <ecNumber evidence="1">2.3.1.266</ecNumber>
    </recommendedName>
</protein>
<dbReference type="EMBL" id="QSUZ01000003">
    <property type="protein sequence ID" value="RGN89377.1"/>
    <property type="molecule type" value="Genomic_DNA"/>
</dbReference>
<dbReference type="EMBL" id="QRVV01000050">
    <property type="protein sequence ID" value="RGS70636.1"/>
    <property type="molecule type" value="Genomic_DNA"/>
</dbReference>
<keyword evidence="3" id="KW-0808">Transferase</keyword>
<evidence type="ECO:0000313" key="21">
    <source>
        <dbReference type="Proteomes" id="UP000261105"/>
    </source>
</evidence>
<dbReference type="EMBL" id="QSKO01000004">
    <property type="protein sequence ID" value="RHE76968.1"/>
    <property type="molecule type" value="Genomic_DNA"/>
</dbReference>
<evidence type="ECO:0000313" key="33">
    <source>
        <dbReference type="Proteomes" id="UP000293506"/>
    </source>
</evidence>
<dbReference type="EMBL" id="QRUH01000004">
    <property type="protein sequence ID" value="RGR49541.1"/>
    <property type="molecule type" value="Genomic_DNA"/>
</dbReference>
<evidence type="ECO:0000313" key="6">
    <source>
        <dbReference type="EMBL" id="RGN89377.1"/>
    </source>
</evidence>
<dbReference type="InterPro" id="IPR006464">
    <property type="entry name" value="AcTrfase_RimI/Ard1"/>
</dbReference>
<evidence type="ECO:0000313" key="34">
    <source>
        <dbReference type="Proteomes" id="UP000409147"/>
    </source>
</evidence>
<dbReference type="Proteomes" id="UP000095413">
    <property type="component" value="Unassembled WGS sequence"/>
</dbReference>
<evidence type="ECO:0000256" key="1">
    <source>
        <dbReference type="RuleBase" id="RU363094"/>
    </source>
</evidence>
<evidence type="ECO:0000313" key="13">
    <source>
        <dbReference type="EMBL" id="RHE76968.1"/>
    </source>
</evidence>
<dbReference type="RefSeq" id="WP_005421972.1">
    <property type="nucleotide sequence ID" value="NZ_CABHNB010000030.1"/>
</dbReference>
<accession>A0A174GUN3</accession>
<reference evidence="21 22" key="2">
    <citation type="submission" date="2018-08" db="EMBL/GenBank/DDBJ databases">
        <title>A genome reference for cultivated species of the human gut microbiota.</title>
        <authorList>
            <person name="Zou Y."/>
            <person name="Xue W."/>
            <person name="Luo G."/>
        </authorList>
    </citation>
    <scope>NUCLEOTIDE SEQUENCE [LARGE SCALE GENOMIC DNA]</scope>
    <source>
        <strain evidence="10 24">AF14-23</strain>
        <strain evidence="9 29">AF21-24</strain>
        <strain evidence="8 32">AF25-21</strain>
        <strain evidence="7 25">AF29-2BH</strain>
        <strain evidence="16 30">AF39-4</strain>
        <strain evidence="15 27">AM18-2AC</strain>
        <strain evidence="14 28">AM22-9LB</strain>
        <strain evidence="13 26">AM27-32LB</strain>
        <strain evidence="12 31">AM29-25AC</strain>
        <strain evidence="11 23">AM37-4AC</strain>
        <strain evidence="6 21">OM03-6</strain>
        <strain evidence="5 22">OM06-11AA</strain>
    </source>
</reference>
<evidence type="ECO:0000313" key="4">
    <source>
        <dbReference type="EMBL" id="CUP90917.1"/>
    </source>
</evidence>
<evidence type="ECO:0000313" key="9">
    <source>
        <dbReference type="EMBL" id="RGS70636.1"/>
    </source>
</evidence>
<dbReference type="Proteomes" id="UP000283928">
    <property type="component" value="Unassembled WGS sequence"/>
</dbReference>
<dbReference type="Proteomes" id="UP000095409">
    <property type="component" value="Unassembled WGS sequence"/>
</dbReference>
<dbReference type="EC" id="2.3.1.266" evidence="1"/>
<dbReference type="InterPro" id="IPR016181">
    <property type="entry name" value="Acyl_CoA_acyltransferase"/>
</dbReference>
<evidence type="ECO:0000313" key="27">
    <source>
        <dbReference type="Proteomes" id="UP000284024"/>
    </source>
</evidence>
<comment type="catalytic activity">
    <reaction evidence="1">
        <text>N-terminal L-alanyl-[ribosomal protein bS18] + acetyl-CoA = N-terminal N(alpha)-acetyl-L-alanyl-[ribosomal protein bS18] + CoA + H(+)</text>
        <dbReference type="Rhea" id="RHEA:43756"/>
        <dbReference type="Rhea" id="RHEA-COMP:10676"/>
        <dbReference type="Rhea" id="RHEA-COMP:10677"/>
        <dbReference type="ChEBI" id="CHEBI:15378"/>
        <dbReference type="ChEBI" id="CHEBI:57287"/>
        <dbReference type="ChEBI" id="CHEBI:57288"/>
        <dbReference type="ChEBI" id="CHEBI:64718"/>
        <dbReference type="ChEBI" id="CHEBI:83683"/>
        <dbReference type="EC" id="2.3.1.266"/>
    </reaction>
</comment>
<dbReference type="AlphaFoldDB" id="A0A174GUN3"/>
<evidence type="ECO:0000313" key="15">
    <source>
        <dbReference type="EMBL" id="RHH17755.1"/>
    </source>
</evidence>
<dbReference type="EMBL" id="QRHZ01000005">
    <property type="protein sequence ID" value="RHG16907.1"/>
    <property type="molecule type" value="Genomic_DNA"/>
</dbReference>
<evidence type="ECO:0000313" key="24">
    <source>
        <dbReference type="Proteomes" id="UP000265828"/>
    </source>
</evidence>
<dbReference type="NCBIfam" id="TIGR01575">
    <property type="entry name" value="rimI"/>
    <property type="match status" value="1"/>
</dbReference>
<dbReference type="Proteomes" id="UP000283585">
    <property type="component" value="Unassembled WGS sequence"/>
</dbReference>
<proteinExistence type="inferred from homology"/>
<dbReference type="EMBL" id="QSJW01000006">
    <property type="protein sequence ID" value="RHE11701.1"/>
    <property type="molecule type" value="Genomic_DNA"/>
</dbReference>
<dbReference type="Proteomes" id="UP000293506">
    <property type="component" value="Unassembled WGS sequence"/>
</dbReference>
<evidence type="ECO:0000313" key="3">
    <source>
        <dbReference type="EMBL" id="CUO66392.1"/>
    </source>
</evidence>
<evidence type="ECO:0000313" key="26">
    <source>
        <dbReference type="Proteomes" id="UP000283928"/>
    </source>
</evidence>
<dbReference type="CDD" id="cd04301">
    <property type="entry name" value="NAT_SF"/>
    <property type="match status" value="1"/>
</dbReference>
<dbReference type="Proteomes" id="UP000284267">
    <property type="component" value="Unassembled WGS sequence"/>
</dbReference>
<evidence type="ECO:0000313" key="8">
    <source>
        <dbReference type="EMBL" id="RGR49541.1"/>
    </source>
</evidence>
<dbReference type="InterPro" id="IPR000182">
    <property type="entry name" value="GNAT_dom"/>
</dbReference>
<dbReference type="GO" id="GO:0005737">
    <property type="term" value="C:cytoplasm"/>
    <property type="evidence" value="ECO:0007669"/>
    <property type="project" value="UniProtKB-SubCell"/>
</dbReference>
<evidence type="ECO:0000313" key="22">
    <source>
        <dbReference type="Proteomes" id="UP000261222"/>
    </source>
</evidence>
<gene>
    <name evidence="5" type="primary">rimI</name>
    <name evidence="16" type="ORF">DW040_13840</name>
    <name evidence="15" type="ORF">DW222_10100</name>
    <name evidence="14" type="ORF">DW272_11630</name>
    <name evidence="13" type="ORF">DW723_05080</name>
    <name evidence="12" type="ORF">DW767_09830</name>
    <name evidence="11" type="ORF">DW859_13835</name>
    <name evidence="10" type="ORF">DWW07_13120</name>
    <name evidence="9" type="ORF">DWX77_13130</name>
    <name evidence="8" type="ORF">DWY46_06995</name>
    <name evidence="7" type="ORF">DWZ12_15585</name>
    <name evidence="6" type="ORF">DXB38_02980</name>
    <name evidence="5" type="ORF">DXB81_08010</name>
    <name evidence="17" type="ORF">EAI82_05335</name>
    <name evidence="3" type="ORF">ERS852394_02703</name>
    <name evidence="4" type="ORF">ERS852533_02990</name>
    <name evidence="18" type="ORF">ROSSTS7063_02243</name>
</gene>
<name>A0A174GUN3_9FIRM</name>
<evidence type="ECO:0000313" key="17">
    <source>
        <dbReference type="EMBL" id="RYT67938.1"/>
    </source>
</evidence>
<dbReference type="Gene3D" id="3.40.630.30">
    <property type="match status" value="1"/>
</dbReference>
<dbReference type="EMBL" id="RCXQ01000003">
    <property type="protein sequence ID" value="RYT67938.1"/>
    <property type="molecule type" value="Genomic_DNA"/>
</dbReference>
<dbReference type="OrthoDB" id="9794566at2"/>
<dbReference type="PANTHER" id="PTHR43072">
    <property type="entry name" value="N-ACETYLTRANSFERASE"/>
    <property type="match status" value="1"/>
</dbReference>
<dbReference type="Proteomes" id="UP000261222">
    <property type="component" value="Unassembled WGS sequence"/>
</dbReference>
<evidence type="ECO:0000313" key="30">
    <source>
        <dbReference type="Proteomes" id="UP000284267"/>
    </source>
</evidence>
<dbReference type="Proteomes" id="UP000284220">
    <property type="component" value="Unassembled WGS sequence"/>
</dbReference>
<comment type="function">
    <text evidence="1">Acetylates the N-terminal alanine of ribosomal protein bS18.</text>
</comment>
<dbReference type="EMBL" id="CZBA01000022">
    <property type="protein sequence ID" value="CUP90917.1"/>
    <property type="molecule type" value="Genomic_DNA"/>
</dbReference>
<evidence type="ECO:0000313" key="16">
    <source>
        <dbReference type="EMBL" id="RHK93923.1"/>
    </source>
</evidence>
<evidence type="ECO:0000313" key="20">
    <source>
        <dbReference type="Proteomes" id="UP000095413"/>
    </source>
</evidence>
<evidence type="ECO:0000313" key="31">
    <source>
        <dbReference type="Proteomes" id="UP000284644"/>
    </source>
</evidence>
<evidence type="ECO:0000313" key="10">
    <source>
        <dbReference type="EMBL" id="RGV62562.1"/>
    </source>
</evidence>
<dbReference type="EMBL" id="CABHNB010000030">
    <property type="protein sequence ID" value="VUX13121.1"/>
    <property type="molecule type" value="Genomic_DNA"/>
</dbReference>
<reference evidence="19 20" key="1">
    <citation type="submission" date="2015-09" db="EMBL/GenBank/DDBJ databases">
        <authorList>
            <consortium name="Pathogen Informatics"/>
        </authorList>
    </citation>
    <scope>NUCLEOTIDE SEQUENCE [LARGE SCALE GENOMIC DNA]</scope>
    <source>
        <strain evidence="3 19">2789STDY5608837</strain>
        <strain evidence="4 20">2789STDY5834921</strain>
    </source>
</reference>
<dbReference type="EMBL" id="QSUB01000003">
    <property type="protein sequence ID" value="RGN04774.1"/>
    <property type="molecule type" value="Genomic_DNA"/>
</dbReference>
<evidence type="ECO:0000313" key="18">
    <source>
        <dbReference type="EMBL" id="VUX13121.1"/>
    </source>
</evidence>
<evidence type="ECO:0000313" key="7">
    <source>
        <dbReference type="EMBL" id="RGQ02450.1"/>
    </source>
</evidence>
<dbReference type="EMBL" id="QRJH01000005">
    <property type="protein sequence ID" value="RHH17755.1"/>
    <property type="molecule type" value="Genomic_DNA"/>
</dbReference>
<dbReference type="EMBL" id="CYZD01000018">
    <property type="protein sequence ID" value="CUO66392.1"/>
    <property type="molecule type" value="Genomic_DNA"/>
</dbReference>
<evidence type="ECO:0000313" key="29">
    <source>
        <dbReference type="Proteomes" id="UP000284242"/>
    </source>
</evidence>
<comment type="subcellular location">
    <subcellularLocation>
        <location evidence="1">Cytoplasm</location>
    </subcellularLocation>
</comment>
<evidence type="ECO:0000313" key="23">
    <source>
        <dbReference type="Proteomes" id="UP000265808"/>
    </source>
</evidence>
<evidence type="ECO:0000259" key="2">
    <source>
        <dbReference type="PROSITE" id="PS51186"/>
    </source>
</evidence>
<dbReference type="EMBL" id="QROE01000006">
    <property type="protein sequence ID" value="RHK93923.1"/>
    <property type="molecule type" value="Genomic_DNA"/>
</dbReference>
<dbReference type="Proteomes" id="UP000284644">
    <property type="component" value="Unassembled WGS sequence"/>
</dbReference>
<dbReference type="Proteomes" id="UP000265828">
    <property type="component" value="Unassembled WGS sequence"/>
</dbReference>
<comment type="similarity">
    <text evidence="1">Belongs to the acetyltransferase family. RimI subfamily.</text>
</comment>
<dbReference type="GeneID" id="79803165"/>
<dbReference type="EMBL" id="QSHL01000012">
    <property type="protein sequence ID" value="RHC03999.1"/>
    <property type="molecule type" value="Genomic_DNA"/>
</dbReference>
<dbReference type="Proteomes" id="UP000284024">
    <property type="component" value="Unassembled WGS sequence"/>
</dbReference>
<keyword evidence="34" id="KW-1185">Reference proteome</keyword>
<dbReference type="Proteomes" id="UP000265808">
    <property type="component" value="Unassembled WGS sequence"/>
</dbReference>
<feature type="domain" description="N-acetyltransferase" evidence="2">
    <location>
        <begin position="1"/>
        <end position="145"/>
    </location>
</feature>
<dbReference type="Proteomes" id="UP000284242">
    <property type="component" value="Unassembled WGS sequence"/>
</dbReference>
<keyword evidence="1" id="KW-0963">Cytoplasm</keyword>
<dbReference type="GO" id="GO:0008999">
    <property type="term" value="F:protein-N-terminal-alanine acetyltransferase activity"/>
    <property type="evidence" value="ECO:0007669"/>
    <property type="project" value="UniProtKB-EC"/>
</dbReference>
<reference evidence="18 34" key="4">
    <citation type="submission" date="2019-07" db="EMBL/GenBank/DDBJ databases">
        <authorList>
            <person name="Hibberd C M."/>
            <person name="Gehrig L. J."/>
            <person name="Chang H.-W."/>
            <person name="Venkatesh S."/>
        </authorList>
    </citation>
    <scope>NUCLEOTIDE SEQUENCE [LARGE SCALE GENOMIC DNA]</scope>
    <source>
        <strain evidence="18">Ruminococcus_obeum_SSTS_Bg7063</strain>
    </source>
</reference>
<evidence type="ECO:0000313" key="14">
    <source>
        <dbReference type="EMBL" id="RHG16907.1"/>
    </source>
</evidence>
<dbReference type="Proteomes" id="UP000261105">
    <property type="component" value="Unassembled WGS sequence"/>
</dbReference>
<dbReference type="Proteomes" id="UP000285839">
    <property type="component" value="Unassembled WGS sequence"/>
</dbReference>
<evidence type="ECO:0000313" key="5">
    <source>
        <dbReference type="EMBL" id="RGN04774.1"/>
    </source>
</evidence>
<evidence type="ECO:0000313" key="12">
    <source>
        <dbReference type="EMBL" id="RHE11701.1"/>
    </source>
</evidence>
<evidence type="ECO:0000313" key="19">
    <source>
        <dbReference type="Proteomes" id="UP000095409"/>
    </source>
</evidence>
<dbReference type="PROSITE" id="PS51186">
    <property type="entry name" value="GNAT"/>
    <property type="match status" value="1"/>
</dbReference>
<organism evidence="3 19">
    <name type="scientific">Blautia obeum</name>
    <dbReference type="NCBI Taxonomy" id="40520"/>
    <lineage>
        <taxon>Bacteria</taxon>
        <taxon>Bacillati</taxon>
        <taxon>Bacillota</taxon>
        <taxon>Clostridia</taxon>
        <taxon>Lachnospirales</taxon>
        <taxon>Lachnospiraceae</taxon>
        <taxon>Blautia</taxon>
    </lineage>
</organism>
<dbReference type="Pfam" id="PF00583">
    <property type="entry name" value="Acetyltransf_1"/>
    <property type="match status" value="1"/>
</dbReference>
<evidence type="ECO:0000313" key="11">
    <source>
        <dbReference type="EMBL" id="RHC03999.1"/>
    </source>
</evidence>
<evidence type="ECO:0000313" key="28">
    <source>
        <dbReference type="Proteomes" id="UP000284220"/>
    </source>
</evidence>
<dbReference type="EMBL" id="QRZI01000009">
    <property type="protein sequence ID" value="RGV62562.1"/>
    <property type="molecule type" value="Genomic_DNA"/>
</dbReference>
<evidence type="ECO:0000313" key="25">
    <source>
        <dbReference type="Proteomes" id="UP000283585"/>
    </source>
</evidence>